<dbReference type="Proteomes" id="UP001165960">
    <property type="component" value="Unassembled WGS sequence"/>
</dbReference>
<evidence type="ECO:0000313" key="1">
    <source>
        <dbReference type="EMBL" id="KAJ9052210.1"/>
    </source>
</evidence>
<gene>
    <name evidence="1" type="ORF">DSO57_1036539</name>
</gene>
<reference evidence="1" key="1">
    <citation type="submission" date="2022-04" db="EMBL/GenBank/DDBJ databases">
        <title>Genome of the entomopathogenic fungus Entomophthora muscae.</title>
        <authorList>
            <person name="Elya C."/>
            <person name="Lovett B.R."/>
            <person name="Lee E."/>
            <person name="Macias A.M."/>
            <person name="Hajek A.E."/>
            <person name="De Bivort B.L."/>
            <person name="Kasson M.T."/>
            <person name="De Fine Licht H.H."/>
            <person name="Stajich J.E."/>
        </authorList>
    </citation>
    <scope>NUCLEOTIDE SEQUENCE</scope>
    <source>
        <strain evidence="1">Berkeley</strain>
    </source>
</reference>
<keyword evidence="2" id="KW-1185">Reference proteome</keyword>
<accession>A0ACC2RQE5</accession>
<proteinExistence type="predicted"/>
<comment type="caution">
    <text evidence="1">The sequence shown here is derived from an EMBL/GenBank/DDBJ whole genome shotgun (WGS) entry which is preliminary data.</text>
</comment>
<sequence>MMHYSIHRSNNSFNLKNKQGEFQVCLKEQSCTLYEKGNYLVKMTCSADKARIMSPDYNITMTGLSGNLIQINPHKWLLSTSVPNSNRWISYELTRSRRGWSVHALDRRYTIKSSHPLESFQDCPLVAHLCGDDLMIHDGLHFNIRLLLCLSLCKIISLSPAHSPLVRLKSLFKWPSALTV</sequence>
<dbReference type="EMBL" id="QTSX02006744">
    <property type="protein sequence ID" value="KAJ9052210.1"/>
    <property type="molecule type" value="Genomic_DNA"/>
</dbReference>
<protein>
    <submittedName>
        <fullName evidence="1">Uncharacterized protein</fullName>
    </submittedName>
</protein>
<organism evidence="1 2">
    <name type="scientific">Entomophthora muscae</name>
    <dbReference type="NCBI Taxonomy" id="34485"/>
    <lineage>
        <taxon>Eukaryota</taxon>
        <taxon>Fungi</taxon>
        <taxon>Fungi incertae sedis</taxon>
        <taxon>Zoopagomycota</taxon>
        <taxon>Entomophthoromycotina</taxon>
        <taxon>Entomophthoromycetes</taxon>
        <taxon>Entomophthorales</taxon>
        <taxon>Entomophthoraceae</taxon>
        <taxon>Entomophthora</taxon>
    </lineage>
</organism>
<evidence type="ECO:0000313" key="2">
    <source>
        <dbReference type="Proteomes" id="UP001165960"/>
    </source>
</evidence>
<name>A0ACC2RQE5_9FUNG</name>